<name>A0A2G8I614_PREIN</name>
<dbReference type="EMBL" id="PEKM01000001">
    <property type="protein sequence ID" value="PIK18986.1"/>
    <property type="molecule type" value="Genomic_DNA"/>
</dbReference>
<reference evidence="2 3" key="2">
    <citation type="submission" date="2017-11" db="EMBL/GenBank/DDBJ databases">
        <title>Genome sequencing of Prevotella intermedia KCOM 1779.</title>
        <authorList>
            <person name="Kook J.-K."/>
            <person name="Park S.-N."/>
            <person name="Lim Y.K."/>
        </authorList>
    </citation>
    <scope>NUCLEOTIDE SEQUENCE [LARGE SCALE GENOMIC DNA]</scope>
    <source>
        <strain evidence="2 3">KCOM 1779</strain>
    </source>
</reference>
<evidence type="ECO:0000313" key="1">
    <source>
        <dbReference type="EMBL" id="PIK18986.1"/>
    </source>
</evidence>
<reference evidence="1 4" key="1">
    <citation type="submission" date="2017-11" db="EMBL/GenBank/DDBJ databases">
        <title>Genome sequencing of Prevotella intermedia KCOM 1101.</title>
        <authorList>
            <person name="Kook J.-K."/>
            <person name="Park S.-N."/>
            <person name="Lim Y.K."/>
        </authorList>
    </citation>
    <scope>NUCLEOTIDE SEQUENCE [LARGE SCALE GENOMIC DNA]</scope>
    <source>
        <strain evidence="1 4">KCOM 1101</strain>
    </source>
</reference>
<comment type="caution">
    <text evidence="2">The sequence shown here is derived from an EMBL/GenBank/DDBJ whole genome shotgun (WGS) entry which is preliminary data.</text>
</comment>
<dbReference type="Proteomes" id="UP000229111">
    <property type="component" value="Unassembled WGS sequence"/>
</dbReference>
<organism evidence="2 3">
    <name type="scientific">Prevotella intermedia</name>
    <dbReference type="NCBI Taxonomy" id="28131"/>
    <lineage>
        <taxon>Bacteria</taxon>
        <taxon>Pseudomonadati</taxon>
        <taxon>Bacteroidota</taxon>
        <taxon>Bacteroidia</taxon>
        <taxon>Bacteroidales</taxon>
        <taxon>Prevotellaceae</taxon>
        <taxon>Prevotella</taxon>
    </lineage>
</organism>
<proteinExistence type="predicted"/>
<evidence type="ECO:0000313" key="4">
    <source>
        <dbReference type="Proteomes" id="UP000229111"/>
    </source>
</evidence>
<accession>A0A2G8I614</accession>
<evidence type="ECO:0000313" key="3">
    <source>
        <dbReference type="Proteomes" id="UP000228641"/>
    </source>
</evidence>
<protein>
    <submittedName>
        <fullName evidence="2">Uncharacterized protein</fullName>
    </submittedName>
</protein>
<dbReference type="EMBL" id="PGGD01000002">
    <property type="protein sequence ID" value="PJE99085.1"/>
    <property type="molecule type" value="Genomic_DNA"/>
</dbReference>
<gene>
    <name evidence="1" type="ORF">CTI16_07930</name>
    <name evidence="2" type="ORF">CUB97_12230</name>
</gene>
<sequence length="84" mass="9443">MRKSHDTHGYGDTPLIPFLAMKKGGERVVRGEPIKSVKNSGGVIKDVNKHAECNILSHSLLKAEEEVGRQPKLRVAYLYIHHQK</sequence>
<dbReference type="Proteomes" id="UP000228641">
    <property type="component" value="Unassembled WGS sequence"/>
</dbReference>
<dbReference type="AlphaFoldDB" id="A0A2G8I614"/>
<evidence type="ECO:0000313" key="2">
    <source>
        <dbReference type="EMBL" id="PJE99085.1"/>
    </source>
</evidence>